<dbReference type="KEGG" id="cmax:111486880"/>
<name>A0A6J1JGT9_CUCMA</name>
<dbReference type="AlphaFoldDB" id="A0A6J1JGT9"/>
<dbReference type="OrthoDB" id="205255at2759"/>
<evidence type="ECO:0000313" key="4">
    <source>
        <dbReference type="RefSeq" id="XP_022989802.1"/>
    </source>
</evidence>
<keyword evidence="1" id="KW-0812">Transmembrane</keyword>
<dbReference type="InterPro" id="IPR014830">
    <property type="entry name" value="Glycolipid_transfer_prot_dom"/>
</dbReference>
<dbReference type="PANTHER" id="PTHR10219">
    <property type="entry name" value="GLYCOLIPID TRANSFER PROTEIN-RELATED"/>
    <property type="match status" value="1"/>
</dbReference>
<dbReference type="GeneID" id="111486880"/>
<feature type="domain" description="Glycolipid transfer protein" evidence="2">
    <location>
        <begin position="29"/>
        <end position="166"/>
    </location>
</feature>
<accession>A0A6J1JGT9</accession>
<dbReference type="GO" id="GO:1902387">
    <property type="term" value="F:ceramide 1-phosphate binding"/>
    <property type="evidence" value="ECO:0007669"/>
    <property type="project" value="TreeGrafter"/>
</dbReference>
<dbReference type="Gene3D" id="1.10.3520.10">
    <property type="entry name" value="Glycolipid transfer protein"/>
    <property type="match status" value="1"/>
</dbReference>
<dbReference type="PANTHER" id="PTHR10219:SF34">
    <property type="entry name" value="GLYCOLIPID TRANSFER PROTEIN 3"/>
    <property type="match status" value="1"/>
</dbReference>
<proteinExistence type="predicted"/>
<dbReference type="RefSeq" id="XP_022989802.1">
    <property type="nucleotide sequence ID" value="XM_023134034.1"/>
</dbReference>
<dbReference type="SUPFAM" id="SSF110004">
    <property type="entry name" value="Glycolipid transfer protein, GLTP"/>
    <property type="match status" value="1"/>
</dbReference>
<dbReference type="InterPro" id="IPR036497">
    <property type="entry name" value="GLTP_sf"/>
</dbReference>
<feature type="transmembrane region" description="Helical" evidence="1">
    <location>
        <begin position="206"/>
        <end position="227"/>
    </location>
</feature>
<protein>
    <submittedName>
        <fullName evidence="4">Glycolipid transfer protein 3-like isoform X1</fullName>
    </submittedName>
</protein>
<evidence type="ECO:0000259" key="2">
    <source>
        <dbReference type="Pfam" id="PF08718"/>
    </source>
</evidence>
<keyword evidence="3" id="KW-1185">Reference proteome</keyword>
<sequence>MKRKRAAEMESEMRSATAQLAVDHAAPDIPTKPFLSLCNLILRFLDKVGPTMAVLRQDIHKNIQRLESVYESDPLLYSNMVEVLKKEMNDGIARKLTSCSRAFLWLTRSLDFTVALLEKSREEPRLSMEQAVEDAYNLTLKPWHGWISSAAVKIALKLVPDSERFDRLLTANDEQNDTLVEEIDSFISQLSPFLEHIHSILVNPSIIFSTIINFMTVYLLRVFLCVFSQRLYRLDRLKSA</sequence>
<dbReference type="GO" id="GO:0005829">
    <property type="term" value="C:cytosol"/>
    <property type="evidence" value="ECO:0007669"/>
    <property type="project" value="TreeGrafter"/>
</dbReference>
<evidence type="ECO:0000313" key="3">
    <source>
        <dbReference type="Proteomes" id="UP000504608"/>
    </source>
</evidence>
<organism evidence="3 4">
    <name type="scientific">Cucurbita maxima</name>
    <name type="common">Pumpkin</name>
    <name type="synonym">Winter squash</name>
    <dbReference type="NCBI Taxonomy" id="3661"/>
    <lineage>
        <taxon>Eukaryota</taxon>
        <taxon>Viridiplantae</taxon>
        <taxon>Streptophyta</taxon>
        <taxon>Embryophyta</taxon>
        <taxon>Tracheophyta</taxon>
        <taxon>Spermatophyta</taxon>
        <taxon>Magnoliopsida</taxon>
        <taxon>eudicotyledons</taxon>
        <taxon>Gunneridae</taxon>
        <taxon>Pentapetalae</taxon>
        <taxon>rosids</taxon>
        <taxon>fabids</taxon>
        <taxon>Cucurbitales</taxon>
        <taxon>Cucurbitaceae</taxon>
        <taxon>Cucurbiteae</taxon>
        <taxon>Cucurbita</taxon>
    </lineage>
</organism>
<dbReference type="Proteomes" id="UP000504608">
    <property type="component" value="Unplaced"/>
</dbReference>
<evidence type="ECO:0000256" key="1">
    <source>
        <dbReference type="SAM" id="Phobius"/>
    </source>
</evidence>
<dbReference type="Pfam" id="PF08718">
    <property type="entry name" value="GLTP"/>
    <property type="match status" value="1"/>
</dbReference>
<dbReference type="GO" id="GO:0016020">
    <property type="term" value="C:membrane"/>
    <property type="evidence" value="ECO:0007669"/>
    <property type="project" value="TreeGrafter"/>
</dbReference>
<keyword evidence="1" id="KW-0472">Membrane</keyword>
<dbReference type="GO" id="GO:1902388">
    <property type="term" value="F:ceramide 1-phosphate transfer activity"/>
    <property type="evidence" value="ECO:0007669"/>
    <property type="project" value="TreeGrafter"/>
</dbReference>
<reference evidence="4" key="1">
    <citation type="submission" date="2025-08" db="UniProtKB">
        <authorList>
            <consortium name="RefSeq"/>
        </authorList>
    </citation>
    <scope>IDENTIFICATION</scope>
    <source>
        <tissue evidence="4">Young leaves</tissue>
    </source>
</reference>
<gene>
    <name evidence="4" type="primary">LOC111486880</name>
</gene>
<keyword evidence="1" id="KW-1133">Transmembrane helix</keyword>